<dbReference type="SUPFAM" id="SSF51905">
    <property type="entry name" value="FAD/NAD(P)-binding domain"/>
    <property type="match status" value="1"/>
</dbReference>
<comment type="similarity">
    <text evidence="2 6">Belongs to the GMC oxidoreductase family.</text>
</comment>
<dbReference type="InterPro" id="IPR012132">
    <property type="entry name" value="GMC_OxRdtase"/>
</dbReference>
<evidence type="ECO:0000256" key="1">
    <source>
        <dbReference type="ARBA" id="ARBA00001974"/>
    </source>
</evidence>
<feature type="binding site" evidence="5">
    <location>
        <position position="93"/>
    </location>
    <ligand>
        <name>FAD</name>
        <dbReference type="ChEBI" id="CHEBI:57692"/>
    </ligand>
</feature>
<evidence type="ECO:0000313" key="8">
    <source>
        <dbReference type="EMBL" id="RAI59550.1"/>
    </source>
</evidence>
<evidence type="ECO:0000256" key="4">
    <source>
        <dbReference type="ARBA" id="ARBA00022827"/>
    </source>
</evidence>
<keyword evidence="3 6" id="KW-0285">Flavoprotein</keyword>
<dbReference type="GO" id="GO:0016614">
    <property type="term" value="F:oxidoreductase activity, acting on CH-OH group of donors"/>
    <property type="evidence" value="ECO:0007669"/>
    <property type="project" value="InterPro"/>
</dbReference>
<dbReference type="Gene3D" id="3.30.410.40">
    <property type="match status" value="1"/>
</dbReference>
<evidence type="ECO:0000313" key="9">
    <source>
        <dbReference type="Proteomes" id="UP000249065"/>
    </source>
</evidence>
<dbReference type="Pfam" id="PF00732">
    <property type="entry name" value="GMC_oxred_N"/>
    <property type="match status" value="1"/>
</dbReference>
<dbReference type="PANTHER" id="PTHR11552:SF147">
    <property type="entry name" value="CHOLINE DEHYDROGENASE, MITOCHONDRIAL"/>
    <property type="match status" value="1"/>
</dbReference>
<keyword evidence="9" id="KW-1185">Reference proteome</keyword>
<name>A0A327M9E9_9PROT</name>
<dbReference type="Gene3D" id="3.30.560.10">
    <property type="entry name" value="Glucose Oxidase, domain 3"/>
    <property type="match status" value="1"/>
</dbReference>
<dbReference type="Pfam" id="PF05199">
    <property type="entry name" value="GMC_oxred_C"/>
    <property type="match status" value="1"/>
</dbReference>
<protein>
    <submittedName>
        <fullName evidence="8">Glucose dehydrogenase</fullName>
    </submittedName>
</protein>
<evidence type="ECO:0000256" key="6">
    <source>
        <dbReference type="RuleBase" id="RU003968"/>
    </source>
</evidence>
<organism evidence="8 9">
    <name type="scientific">Roseicella frigidaeris</name>
    <dbReference type="NCBI Taxonomy" id="2230885"/>
    <lineage>
        <taxon>Bacteria</taxon>
        <taxon>Pseudomonadati</taxon>
        <taxon>Pseudomonadota</taxon>
        <taxon>Alphaproteobacteria</taxon>
        <taxon>Acetobacterales</taxon>
        <taxon>Roseomonadaceae</taxon>
        <taxon>Roseicella</taxon>
    </lineage>
</organism>
<dbReference type="Proteomes" id="UP000249065">
    <property type="component" value="Unassembled WGS sequence"/>
</dbReference>
<dbReference type="RefSeq" id="WP_111469238.1">
    <property type="nucleotide sequence ID" value="NZ_QLIX01000004.1"/>
</dbReference>
<evidence type="ECO:0000256" key="2">
    <source>
        <dbReference type="ARBA" id="ARBA00010790"/>
    </source>
</evidence>
<proteinExistence type="inferred from homology"/>
<dbReference type="InterPro" id="IPR007867">
    <property type="entry name" value="GMC_OxRtase_C"/>
</dbReference>
<evidence type="ECO:0000256" key="5">
    <source>
        <dbReference type="PIRSR" id="PIRSR000137-2"/>
    </source>
</evidence>
<dbReference type="PROSITE" id="PS00623">
    <property type="entry name" value="GMC_OXRED_1"/>
    <property type="match status" value="1"/>
</dbReference>
<dbReference type="Gene3D" id="3.50.50.60">
    <property type="entry name" value="FAD/NAD(P)-binding domain"/>
    <property type="match status" value="2"/>
</dbReference>
<dbReference type="SUPFAM" id="SSF54373">
    <property type="entry name" value="FAD-linked reductases, C-terminal domain"/>
    <property type="match status" value="1"/>
</dbReference>
<feature type="domain" description="Glucose-methanol-choline oxidoreductase N-terminal" evidence="7">
    <location>
        <begin position="91"/>
        <end position="114"/>
    </location>
</feature>
<dbReference type="PIRSF" id="PIRSF000137">
    <property type="entry name" value="Alcohol_oxidase"/>
    <property type="match status" value="1"/>
</dbReference>
<dbReference type="AlphaFoldDB" id="A0A327M9E9"/>
<gene>
    <name evidence="8" type="ORF">DOO78_08100</name>
</gene>
<sequence length="581" mass="63599">MDYSHIIVGGGSAGSVLANRLSARGANRVLLLEAGQDTPPGQVPKEIADTYPGTAYFDPRFHWTDLKVRTQVVSHNNPEAAPPPLRKYEQARVLGGGSSINGQMANRGAPTDYDEWAARGAAGWHWDAVLPYFRKVERDLDIADEWHGQDGHITVTRIPRERWCEHSRAAAEAFRQAGFKYLPDQNGPFEDGYFPVTVSIDGKQRMSAALGYLSEQVRQRGNLTISTRTQATGLLFEGTRCVGVTALVDGQEREFRGREIILSSGAIHSPAMLLRNGIGPVGHLREMGIAVRAALPGVGQRLMDHPSIALSSFIRRPARLDDAQSRRHILLGLRYSSGIPEAPQGDMFVCVASKSAWHSVGQQIGSLLAFVNKTYSESGQVRLASTRWQDEPQVEFNLLSDRRDLDRLMAGFRMLAAIQLSGPLAAVTTDPFPAAYSDRVRAIGVVNERNRWLTRAVAALLDGPQALRSWLIERYVVEGFTFRQVMEDEEALEAFIRKATIGVWHASCSCRMGAEDDPMAVVDTEGRVRGIEGLRVVDASIFPVVPCANTNFPVLMTAEKIADAILAAPSPARVLSGADPA</sequence>
<keyword evidence="4 5" id="KW-0274">FAD</keyword>
<reference evidence="9" key="1">
    <citation type="submission" date="2018-06" db="EMBL/GenBank/DDBJ databases">
        <authorList>
            <person name="Khan S.A."/>
        </authorList>
    </citation>
    <scope>NUCLEOTIDE SEQUENCE [LARGE SCALE GENOMIC DNA]</scope>
    <source>
        <strain evidence="9">DB-1506</strain>
    </source>
</reference>
<comment type="caution">
    <text evidence="8">The sequence shown here is derived from an EMBL/GenBank/DDBJ whole genome shotgun (WGS) entry which is preliminary data.</text>
</comment>
<dbReference type="GO" id="GO:0050660">
    <property type="term" value="F:flavin adenine dinucleotide binding"/>
    <property type="evidence" value="ECO:0007669"/>
    <property type="project" value="InterPro"/>
</dbReference>
<dbReference type="InterPro" id="IPR036188">
    <property type="entry name" value="FAD/NAD-bd_sf"/>
</dbReference>
<dbReference type="PANTHER" id="PTHR11552">
    <property type="entry name" value="GLUCOSE-METHANOL-CHOLINE GMC OXIDOREDUCTASE"/>
    <property type="match status" value="1"/>
</dbReference>
<dbReference type="OrthoDB" id="9785276at2"/>
<evidence type="ECO:0000259" key="7">
    <source>
        <dbReference type="PROSITE" id="PS00623"/>
    </source>
</evidence>
<comment type="cofactor">
    <cofactor evidence="1 5">
        <name>FAD</name>
        <dbReference type="ChEBI" id="CHEBI:57692"/>
    </cofactor>
</comment>
<dbReference type="InterPro" id="IPR000172">
    <property type="entry name" value="GMC_OxRdtase_N"/>
</dbReference>
<accession>A0A327M9E9</accession>
<feature type="binding site" evidence="5">
    <location>
        <begin position="504"/>
        <end position="505"/>
    </location>
    <ligand>
        <name>FAD</name>
        <dbReference type="ChEBI" id="CHEBI:57692"/>
    </ligand>
</feature>
<dbReference type="EMBL" id="QLIX01000004">
    <property type="protein sequence ID" value="RAI59550.1"/>
    <property type="molecule type" value="Genomic_DNA"/>
</dbReference>
<evidence type="ECO:0000256" key="3">
    <source>
        <dbReference type="ARBA" id="ARBA00022630"/>
    </source>
</evidence>